<dbReference type="PANTHER" id="PTHR30383:SF5">
    <property type="entry name" value="SGNH HYDROLASE-TYPE ESTERASE DOMAIN-CONTAINING PROTEIN"/>
    <property type="match status" value="1"/>
</dbReference>
<organism evidence="3 4">
    <name type="scientific">Byssothecium circinans</name>
    <dbReference type="NCBI Taxonomy" id="147558"/>
    <lineage>
        <taxon>Eukaryota</taxon>
        <taxon>Fungi</taxon>
        <taxon>Dikarya</taxon>
        <taxon>Ascomycota</taxon>
        <taxon>Pezizomycotina</taxon>
        <taxon>Dothideomycetes</taxon>
        <taxon>Pleosporomycetidae</taxon>
        <taxon>Pleosporales</taxon>
        <taxon>Massarineae</taxon>
        <taxon>Massarinaceae</taxon>
        <taxon>Byssothecium</taxon>
    </lineage>
</organism>
<gene>
    <name evidence="3" type="ORF">CC80DRAFT_565407</name>
</gene>
<evidence type="ECO:0000256" key="1">
    <source>
        <dbReference type="SAM" id="SignalP"/>
    </source>
</evidence>
<evidence type="ECO:0000313" key="3">
    <source>
        <dbReference type="EMBL" id="KAF1962887.1"/>
    </source>
</evidence>
<dbReference type="AlphaFoldDB" id="A0A6A5UP93"/>
<accession>A0A6A5UP93</accession>
<proteinExistence type="predicted"/>
<protein>
    <submittedName>
        <fullName evidence="3">SGNH hydrolase</fullName>
    </submittedName>
</protein>
<evidence type="ECO:0000259" key="2">
    <source>
        <dbReference type="Pfam" id="PF13472"/>
    </source>
</evidence>
<keyword evidence="4" id="KW-1185">Reference proteome</keyword>
<dbReference type="EMBL" id="ML976978">
    <property type="protein sequence ID" value="KAF1962887.1"/>
    <property type="molecule type" value="Genomic_DNA"/>
</dbReference>
<dbReference type="OrthoDB" id="3915838at2759"/>
<dbReference type="InterPro" id="IPR051532">
    <property type="entry name" value="Ester_Hydrolysis_Enzymes"/>
</dbReference>
<dbReference type="Gene3D" id="3.40.50.1110">
    <property type="entry name" value="SGNH hydrolase"/>
    <property type="match status" value="1"/>
</dbReference>
<dbReference type="PANTHER" id="PTHR30383">
    <property type="entry name" value="THIOESTERASE 1/PROTEASE 1/LYSOPHOSPHOLIPASE L1"/>
    <property type="match status" value="1"/>
</dbReference>
<evidence type="ECO:0000313" key="4">
    <source>
        <dbReference type="Proteomes" id="UP000800035"/>
    </source>
</evidence>
<dbReference type="SUPFAM" id="SSF52266">
    <property type="entry name" value="SGNH hydrolase"/>
    <property type="match status" value="1"/>
</dbReference>
<dbReference type="InterPro" id="IPR036514">
    <property type="entry name" value="SGNH_hydro_sf"/>
</dbReference>
<keyword evidence="1" id="KW-0732">Signal</keyword>
<feature type="domain" description="SGNH hydrolase-type esterase" evidence="2">
    <location>
        <begin position="42"/>
        <end position="222"/>
    </location>
</feature>
<dbReference type="CDD" id="cd01833">
    <property type="entry name" value="XynB_like"/>
    <property type="match status" value="1"/>
</dbReference>
<dbReference type="Proteomes" id="UP000800035">
    <property type="component" value="Unassembled WGS sequence"/>
</dbReference>
<dbReference type="Pfam" id="PF13472">
    <property type="entry name" value="Lipase_GDSL_2"/>
    <property type="match status" value="1"/>
</dbReference>
<dbReference type="GO" id="GO:0004622">
    <property type="term" value="F:phosphatidylcholine lysophospholipase activity"/>
    <property type="evidence" value="ECO:0007669"/>
    <property type="project" value="TreeGrafter"/>
</dbReference>
<reference evidence="3" key="1">
    <citation type="journal article" date="2020" name="Stud. Mycol.">
        <title>101 Dothideomycetes genomes: a test case for predicting lifestyles and emergence of pathogens.</title>
        <authorList>
            <person name="Haridas S."/>
            <person name="Albert R."/>
            <person name="Binder M."/>
            <person name="Bloem J."/>
            <person name="Labutti K."/>
            <person name="Salamov A."/>
            <person name="Andreopoulos B."/>
            <person name="Baker S."/>
            <person name="Barry K."/>
            <person name="Bills G."/>
            <person name="Bluhm B."/>
            <person name="Cannon C."/>
            <person name="Castanera R."/>
            <person name="Culley D."/>
            <person name="Daum C."/>
            <person name="Ezra D."/>
            <person name="Gonzalez J."/>
            <person name="Henrissat B."/>
            <person name="Kuo A."/>
            <person name="Liang C."/>
            <person name="Lipzen A."/>
            <person name="Lutzoni F."/>
            <person name="Magnuson J."/>
            <person name="Mondo S."/>
            <person name="Nolan M."/>
            <person name="Ohm R."/>
            <person name="Pangilinan J."/>
            <person name="Park H.-J."/>
            <person name="Ramirez L."/>
            <person name="Alfaro M."/>
            <person name="Sun H."/>
            <person name="Tritt A."/>
            <person name="Yoshinaga Y."/>
            <person name="Zwiers L.-H."/>
            <person name="Turgeon B."/>
            <person name="Goodwin S."/>
            <person name="Spatafora J."/>
            <person name="Crous P."/>
            <person name="Grigoriev I."/>
        </authorList>
    </citation>
    <scope>NUCLEOTIDE SEQUENCE</scope>
    <source>
        <strain evidence="3">CBS 675.92</strain>
    </source>
</reference>
<name>A0A6A5UP93_9PLEO</name>
<sequence>MLNCFRLMLALCATVLTFFTPFISALPQTLSTRAVAVKILPLGDSITWGYQGTEPHSTNGYRKQLKDRLLASNIATDFVGTVSSGHMLDNQNEGHPGWTIRQIQNVSGPALATNPDVVLLHAGTNDLNKAETQDEPYCGASARLKSLLADVFKAKPDVTVIVAKIILTNKGEVNQRILKYNKEVGEIAKELRAQGKKIVVANQGLVKDGDLGDGIHPNDKGYVHMGNIWYDAFMAARKKGWIKT</sequence>
<keyword evidence="3" id="KW-0378">Hydrolase</keyword>
<dbReference type="InterPro" id="IPR013830">
    <property type="entry name" value="SGNH_hydro"/>
</dbReference>
<feature type="chain" id="PRO_5025395774" evidence="1">
    <location>
        <begin position="26"/>
        <end position="244"/>
    </location>
</feature>
<feature type="signal peptide" evidence="1">
    <location>
        <begin position="1"/>
        <end position="25"/>
    </location>
</feature>